<proteinExistence type="predicted"/>
<feature type="region of interest" description="Disordered" evidence="9">
    <location>
        <begin position="129"/>
        <end position="161"/>
    </location>
</feature>
<dbReference type="Pfam" id="PF02276">
    <property type="entry name" value="CytoC_RC"/>
    <property type="match status" value="1"/>
</dbReference>
<evidence type="ECO:0000313" key="12">
    <source>
        <dbReference type="Proteomes" id="UP000321479"/>
    </source>
</evidence>
<evidence type="ECO:0000256" key="5">
    <source>
        <dbReference type="ARBA" id="ARBA00022617"/>
    </source>
</evidence>
<dbReference type="KEGG" id="mgin:FRZ54_15650"/>
<keyword evidence="4" id="KW-0602">Photosynthesis</keyword>
<keyword evidence="12" id="KW-1185">Reference proteome</keyword>
<dbReference type="InterPro" id="IPR003158">
    <property type="entry name" value="Photosyn_RC_cyt_c-su"/>
</dbReference>
<evidence type="ECO:0000256" key="7">
    <source>
        <dbReference type="ARBA" id="ARBA00022982"/>
    </source>
</evidence>
<keyword evidence="10" id="KW-0732">Signal</keyword>
<name>A0A5B8UXQ5_9SPHI</name>
<keyword evidence="5" id="KW-0349">Heme</keyword>
<evidence type="ECO:0000256" key="4">
    <source>
        <dbReference type="ARBA" id="ARBA00022531"/>
    </source>
</evidence>
<dbReference type="Gene3D" id="1.10.468.10">
    <property type="entry name" value="Photosynthetic Reaction Center, subunit C, domain 2"/>
    <property type="match status" value="1"/>
</dbReference>
<evidence type="ECO:0000313" key="11">
    <source>
        <dbReference type="EMBL" id="QEC63947.1"/>
    </source>
</evidence>
<dbReference type="RefSeq" id="WP_147032520.1">
    <property type="nucleotide sequence ID" value="NZ_CP042436.1"/>
</dbReference>
<evidence type="ECO:0000256" key="1">
    <source>
        <dbReference type="ARBA" id="ARBA00003196"/>
    </source>
</evidence>
<evidence type="ECO:0000256" key="6">
    <source>
        <dbReference type="ARBA" id="ARBA00022723"/>
    </source>
</evidence>
<dbReference type="GO" id="GO:0019684">
    <property type="term" value="P:photosynthesis, light reaction"/>
    <property type="evidence" value="ECO:0007669"/>
    <property type="project" value="InterPro"/>
</dbReference>
<dbReference type="Proteomes" id="UP000321479">
    <property type="component" value="Chromosome"/>
</dbReference>
<dbReference type="OrthoDB" id="951235at2"/>
<feature type="compositionally biased region" description="Pro residues" evidence="9">
    <location>
        <begin position="144"/>
        <end position="161"/>
    </location>
</feature>
<evidence type="ECO:0000256" key="9">
    <source>
        <dbReference type="SAM" id="MobiDB-lite"/>
    </source>
</evidence>
<accession>A0A5B8UXQ5</accession>
<dbReference type="AlphaFoldDB" id="A0A5B8UXQ5"/>
<dbReference type="SUPFAM" id="SSF48695">
    <property type="entry name" value="Multiheme cytochromes"/>
    <property type="match status" value="1"/>
</dbReference>
<evidence type="ECO:0000256" key="2">
    <source>
        <dbReference type="ARBA" id="ARBA00015978"/>
    </source>
</evidence>
<gene>
    <name evidence="11" type="ORF">FRZ54_15650</name>
</gene>
<dbReference type="GO" id="GO:0005506">
    <property type="term" value="F:iron ion binding"/>
    <property type="evidence" value="ECO:0007669"/>
    <property type="project" value="InterPro"/>
</dbReference>
<dbReference type="GO" id="GO:0009055">
    <property type="term" value="F:electron transfer activity"/>
    <property type="evidence" value="ECO:0007669"/>
    <property type="project" value="InterPro"/>
</dbReference>
<feature type="chain" id="PRO_5022670764" description="Photosynthetic reaction center cytochrome c subunit" evidence="10">
    <location>
        <begin position="23"/>
        <end position="161"/>
    </location>
</feature>
<dbReference type="GO" id="GO:0030077">
    <property type="term" value="C:plasma membrane light-harvesting complex"/>
    <property type="evidence" value="ECO:0007669"/>
    <property type="project" value="InterPro"/>
</dbReference>
<keyword evidence="8" id="KW-0408">Iron</keyword>
<keyword evidence="6" id="KW-0479">Metal-binding</keyword>
<reference evidence="11 12" key="1">
    <citation type="journal article" date="2017" name="Curr. Microbiol.">
        <title>Mucilaginibacter ginsenosidivorans sp. nov., Isolated from Soil of Ginseng Field.</title>
        <authorList>
            <person name="Kim M.M."/>
            <person name="Siddiqi M.Z."/>
            <person name="Im W.T."/>
        </authorList>
    </citation>
    <scope>NUCLEOTIDE SEQUENCE [LARGE SCALE GENOMIC DNA]</scope>
    <source>
        <strain evidence="11 12">Gsoil 3017</strain>
    </source>
</reference>
<keyword evidence="3" id="KW-0813">Transport</keyword>
<evidence type="ECO:0000256" key="8">
    <source>
        <dbReference type="ARBA" id="ARBA00023004"/>
    </source>
</evidence>
<sequence length="161" mass="17575">MMINKKIAIAAGLFGAMALGIAASMPQERQEPKLVNLKVFPKNIPFRVLDHTMDVWSASLGVHCNFCHVRNEQTNKMDFASDAKPEKNMAREMYKMAAKINKKFFKAQKDSLGMVMESSVNCYTCHNGTAHPEAKIPERRRGPGGPPPGGPGPGGPPPGQK</sequence>
<keyword evidence="7" id="KW-0249">Electron transport</keyword>
<dbReference type="InterPro" id="IPR036280">
    <property type="entry name" value="Multihaem_cyt_sf"/>
</dbReference>
<evidence type="ECO:0000256" key="3">
    <source>
        <dbReference type="ARBA" id="ARBA00022448"/>
    </source>
</evidence>
<dbReference type="NCBIfam" id="NF033196">
    <property type="entry name" value="c_type_nonphoto"/>
    <property type="match status" value="1"/>
</dbReference>
<dbReference type="GO" id="GO:0020037">
    <property type="term" value="F:heme binding"/>
    <property type="evidence" value="ECO:0007669"/>
    <property type="project" value="InterPro"/>
</dbReference>
<organism evidence="11 12">
    <name type="scientific">Mucilaginibacter ginsenosidivorans</name>
    <dbReference type="NCBI Taxonomy" id="398053"/>
    <lineage>
        <taxon>Bacteria</taxon>
        <taxon>Pseudomonadati</taxon>
        <taxon>Bacteroidota</taxon>
        <taxon>Sphingobacteriia</taxon>
        <taxon>Sphingobacteriales</taxon>
        <taxon>Sphingobacteriaceae</taxon>
        <taxon>Mucilaginibacter</taxon>
    </lineage>
</organism>
<comment type="function">
    <text evidence="1">The reaction center of purple bacteria contains a tightly bound cytochrome molecule which re-reduces the photo oxidized primary electron donor.</text>
</comment>
<feature type="signal peptide" evidence="10">
    <location>
        <begin position="1"/>
        <end position="22"/>
    </location>
</feature>
<dbReference type="InterPro" id="IPR023119">
    <property type="entry name" value="Multihaem_cyt_PRC_cyt_su-like"/>
</dbReference>
<feature type="compositionally biased region" description="Basic and acidic residues" evidence="9">
    <location>
        <begin position="132"/>
        <end position="141"/>
    </location>
</feature>
<dbReference type="EMBL" id="CP042436">
    <property type="protein sequence ID" value="QEC63947.1"/>
    <property type="molecule type" value="Genomic_DNA"/>
</dbReference>
<protein>
    <recommendedName>
        <fullName evidence="2">Photosynthetic reaction center cytochrome c subunit</fullName>
    </recommendedName>
</protein>
<evidence type="ECO:0000256" key="10">
    <source>
        <dbReference type="SAM" id="SignalP"/>
    </source>
</evidence>